<organism evidence="6 7">
    <name type="scientific">Immersiella caudata</name>
    <dbReference type="NCBI Taxonomy" id="314043"/>
    <lineage>
        <taxon>Eukaryota</taxon>
        <taxon>Fungi</taxon>
        <taxon>Dikarya</taxon>
        <taxon>Ascomycota</taxon>
        <taxon>Pezizomycotina</taxon>
        <taxon>Sordariomycetes</taxon>
        <taxon>Sordariomycetidae</taxon>
        <taxon>Sordariales</taxon>
        <taxon>Lasiosphaeriaceae</taxon>
        <taxon>Immersiella</taxon>
    </lineage>
</organism>
<dbReference type="PANTHER" id="PTHR43248">
    <property type="entry name" value="2-SUCCINYL-6-HYDROXY-2,4-CYCLOHEXADIENE-1-CARBOXYLATE SYNTHASE"/>
    <property type="match status" value="1"/>
</dbReference>
<feature type="domain" description="AB hydrolase-1" evidence="4">
    <location>
        <begin position="109"/>
        <end position="252"/>
    </location>
</feature>
<evidence type="ECO:0000313" key="6">
    <source>
        <dbReference type="EMBL" id="KAK0633897.1"/>
    </source>
</evidence>
<dbReference type="PANTHER" id="PTHR43248:SF25">
    <property type="entry name" value="AB HYDROLASE-1 DOMAIN-CONTAINING PROTEIN-RELATED"/>
    <property type="match status" value="1"/>
</dbReference>
<evidence type="ECO:0000259" key="5">
    <source>
        <dbReference type="Pfam" id="PF08386"/>
    </source>
</evidence>
<feature type="domain" description="Peptidase S33 tripeptidyl aminopeptidase-like C-terminal" evidence="5">
    <location>
        <begin position="404"/>
        <end position="504"/>
    </location>
</feature>
<sequence>MRSSPSLISIFSLFFVAQACSSAKIEWGPCKDGEFNTTLTVQCGTLNVPLDYTSQVSNESLDLEVVKLLAPVQPSQGSIQLNFGGPGVPTRELVVAVGPILQILSGGAYDLIGFDPRGTGKTLPFICTDNDFIKGQMLSEGLRSTLESDTMERRVWERARLDANICRSRGNGNKTGELAGTAFVARDIMSVAEATGEDGLLRYWGFSYGTTLGATLVAMFPDKVDKVILDGVQNAHEYYHAHADYEEWTDSDPIFSYFFESCLTAPPGRCALAALNKTASELERDAWTFIESVRAAPIPAGTTLIDAATFKGYILGQLKYTGGWPAFSSVLATLLYGSRGEAVRVLEAIVEEAEANGELGIDGFDIQTSLWAIHCGDRTVRLDSWEAQEADGVFKRLYNTSRLVGDIVAPISASCAQWPWRAKETYKGDFQVATRKPVLVASNTRDSHTPLRSAKNLTAGFEGSGLLEVNATGHATLNAPSVCGYLATVGYWLNGTLPEKGSVCEAPHPYAEYGWDNVLEEVTGSPALVVEKRALNRRGWF</sequence>
<dbReference type="PROSITE" id="PS51257">
    <property type="entry name" value="PROKAR_LIPOPROTEIN"/>
    <property type="match status" value="1"/>
</dbReference>
<dbReference type="InterPro" id="IPR051601">
    <property type="entry name" value="Serine_prot/Carboxylest_S33"/>
</dbReference>
<evidence type="ECO:0000313" key="7">
    <source>
        <dbReference type="Proteomes" id="UP001175000"/>
    </source>
</evidence>
<dbReference type="EMBL" id="JAULSU010000001">
    <property type="protein sequence ID" value="KAK0633897.1"/>
    <property type="molecule type" value="Genomic_DNA"/>
</dbReference>
<dbReference type="AlphaFoldDB" id="A0AA39XIE4"/>
<keyword evidence="2" id="KW-0378">Hydrolase</keyword>
<dbReference type="Proteomes" id="UP001175000">
    <property type="component" value="Unassembled WGS sequence"/>
</dbReference>
<evidence type="ECO:0000256" key="3">
    <source>
        <dbReference type="SAM" id="SignalP"/>
    </source>
</evidence>
<evidence type="ECO:0000259" key="4">
    <source>
        <dbReference type="Pfam" id="PF00561"/>
    </source>
</evidence>
<dbReference type="InterPro" id="IPR000073">
    <property type="entry name" value="AB_hydrolase_1"/>
</dbReference>
<keyword evidence="7" id="KW-1185">Reference proteome</keyword>
<feature type="chain" id="PRO_5041218727" evidence="3">
    <location>
        <begin position="23"/>
        <end position="541"/>
    </location>
</feature>
<name>A0AA39XIE4_9PEZI</name>
<dbReference type="Gene3D" id="3.40.50.1820">
    <property type="entry name" value="alpha/beta hydrolase"/>
    <property type="match status" value="1"/>
</dbReference>
<dbReference type="InterPro" id="IPR013595">
    <property type="entry name" value="Pept_S33_TAP-like_C"/>
</dbReference>
<gene>
    <name evidence="6" type="ORF">B0T14DRAFT_561437</name>
</gene>
<evidence type="ECO:0000256" key="2">
    <source>
        <dbReference type="ARBA" id="ARBA00022801"/>
    </source>
</evidence>
<dbReference type="InterPro" id="IPR029058">
    <property type="entry name" value="AB_hydrolase_fold"/>
</dbReference>
<dbReference type="SUPFAM" id="SSF53474">
    <property type="entry name" value="alpha/beta-Hydrolases"/>
    <property type="match status" value="1"/>
</dbReference>
<proteinExistence type="inferred from homology"/>
<comment type="caution">
    <text evidence="6">The sequence shown here is derived from an EMBL/GenBank/DDBJ whole genome shotgun (WGS) entry which is preliminary data.</text>
</comment>
<keyword evidence="3" id="KW-0732">Signal</keyword>
<dbReference type="Pfam" id="PF08386">
    <property type="entry name" value="Abhydrolase_4"/>
    <property type="match status" value="1"/>
</dbReference>
<comment type="similarity">
    <text evidence="1">Belongs to the peptidase S33 family.</text>
</comment>
<accession>A0AA39XIE4</accession>
<feature type="signal peptide" evidence="3">
    <location>
        <begin position="1"/>
        <end position="22"/>
    </location>
</feature>
<reference evidence="6" key="1">
    <citation type="submission" date="2023-06" db="EMBL/GenBank/DDBJ databases">
        <title>Genome-scale phylogeny and comparative genomics of the fungal order Sordariales.</title>
        <authorList>
            <consortium name="Lawrence Berkeley National Laboratory"/>
            <person name="Hensen N."/>
            <person name="Bonometti L."/>
            <person name="Westerberg I."/>
            <person name="Brannstrom I.O."/>
            <person name="Guillou S."/>
            <person name="Cros-Aarteil S."/>
            <person name="Calhoun S."/>
            <person name="Haridas S."/>
            <person name="Kuo A."/>
            <person name="Mondo S."/>
            <person name="Pangilinan J."/>
            <person name="Riley R."/>
            <person name="Labutti K."/>
            <person name="Andreopoulos B."/>
            <person name="Lipzen A."/>
            <person name="Chen C."/>
            <person name="Yanf M."/>
            <person name="Daum C."/>
            <person name="Ng V."/>
            <person name="Clum A."/>
            <person name="Steindorff A."/>
            <person name="Ohm R."/>
            <person name="Martin F."/>
            <person name="Silar P."/>
            <person name="Natvig D."/>
            <person name="Lalanne C."/>
            <person name="Gautier V."/>
            <person name="Ament-Velasquez S.L."/>
            <person name="Kruys A."/>
            <person name="Hutchinson M.I."/>
            <person name="Powell A.J."/>
            <person name="Barry K."/>
            <person name="Miller A.N."/>
            <person name="Grigoriev I.V."/>
            <person name="Debuchy R."/>
            <person name="Gladieux P."/>
            <person name="Thoren M.H."/>
            <person name="Johannesson H."/>
        </authorList>
    </citation>
    <scope>NUCLEOTIDE SEQUENCE</scope>
    <source>
        <strain evidence="6">CBS 606.72</strain>
    </source>
</reference>
<dbReference type="Pfam" id="PF00561">
    <property type="entry name" value="Abhydrolase_1"/>
    <property type="match status" value="1"/>
</dbReference>
<dbReference type="GO" id="GO:0016787">
    <property type="term" value="F:hydrolase activity"/>
    <property type="evidence" value="ECO:0007669"/>
    <property type="project" value="UniProtKB-KW"/>
</dbReference>
<evidence type="ECO:0000256" key="1">
    <source>
        <dbReference type="ARBA" id="ARBA00010088"/>
    </source>
</evidence>
<protein>
    <submittedName>
        <fullName evidence="6">TAP-like protein-domain-containing protein</fullName>
    </submittedName>
</protein>